<accession>A0A645FDY7</accession>
<organism evidence="2">
    <name type="scientific">bioreactor metagenome</name>
    <dbReference type="NCBI Taxonomy" id="1076179"/>
    <lineage>
        <taxon>unclassified sequences</taxon>
        <taxon>metagenomes</taxon>
        <taxon>ecological metagenomes</taxon>
    </lineage>
</organism>
<evidence type="ECO:0000313" key="2">
    <source>
        <dbReference type="EMBL" id="MPN11569.1"/>
    </source>
</evidence>
<keyword evidence="1" id="KW-1133">Transmembrane helix</keyword>
<name>A0A645FDY7_9ZZZZ</name>
<sequence length="104" mass="11767">MYGADARDLPVLRMQFEDPGQTIVYISPGAGDVVLSLDRAQRTGRWLFNLLHSWDLPWMLQHAWPRDVALVGLSLGAIALALTGIVLGWRRLVLSLKHRRRPAR</sequence>
<gene>
    <name evidence="2" type="ORF">SDC9_158872</name>
</gene>
<dbReference type="EMBL" id="VSSQ01057795">
    <property type="protein sequence ID" value="MPN11569.1"/>
    <property type="molecule type" value="Genomic_DNA"/>
</dbReference>
<evidence type="ECO:0000256" key="1">
    <source>
        <dbReference type="SAM" id="Phobius"/>
    </source>
</evidence>
<proteinExistence type="predicted"/>
<evidence type="ECO:0008006" key="3">
    <source>
        <dbReference type="Google" id="ProtNLM"/>
    </source>
</evidence>
<feature type="transmembrane region" description="Helical" evidence="1">
    <location>
        <begin position="68"/>
        <end position="89"/>
    </location>
</feature>
<dbReference type="AlphaFoldDB" id="A0A645FDY7"/>
<keyword evidence="1" id="KW-0812">Transmembrane</keyword>
<keyword evidence="1" id="KW-0472">Membrane</keyword>
<comment type="caution">
    <text evidence="2">The sequence shown here is derived from an EMBL/GenBank/DDBJ whole genome shotgun (WGS) entry which is preliminary data.</text>
</comment>
<protein>
    <recommendedName>
        <fullName evidence="3">PepSY domain-containing protein</fullName>
    </recommendedName>
</protein>
<reference evidence="2" key="1">
    <citation type="submission" date="2019-08" db="EMBL/GenBank/DDBJ databases">
        <authorList>
            <person name="Kucharzyk K."/>
            <person name="Murdoch R.W."/>
            <person name="Higgins S."/>
            <person name="Loffler F."/>
        </authorList>
    </citation>
    <scope>NUCLEOTIDE SEQUENCE</scope>
</reference>